<keyword evidence="2" id="KW-1133">Transmembrane helix</keyword>
<reference evidence="3" key="2">
    <citation type="journal article" date="2022" name="Nat. Biotechnol.">
        <title>Carbon-negative production of acetone and isopropanol by gas fermentation at industrial pilot scale.</title>
        <authorList>
            <person name="Liew F.E."/>
            <person name="Nogle R."/>
            <person name="Abdalla T."/>
            <person name="Rasor B.J."/>
            <person name="Canter C."/>
            <person name="Jensen R.O."/>
            <person name="Wang L."/>
            <person name="Strutz J."/>
            <person name="Chirania P."/>
            <person name="De Tissera S."/>
            <person name="Mueller A.P."/>
            <person name="Ruan Z."/>
            <person name="Gao A."/>
            <person name="Tran L."/>
            <person name="Engle N.L."/>
            <person name="Bromley J.C."/>
            <person name="Daniell J."/>
            <person name="Conrado R."/>
            <person name="Tschaplinski T.J."/>
            <person name="Giannone R.J."/>
            <person name="Hettich R.L."/>
            <person name="Karim A.S."/>
            <person name="Simpson S.D."/>
            <person name="Brown S.D."/>
            <person name="Leang C."/>
            <person name="Jewett M.C."/>
            <person name="Kopke M."/>
        </authorList>
    </citation>
    <scope>NUCLEOTIDE SEQUENCE</scope>
    <source>
        <strain evidence="3">DJ015</strain>
    </source>
</reference>
<evidence type="ECO:0000313" key="3">
    <source>
        <dbReference type="EMBL" id="MBC2477578.1"/>
    </source>
</evidence>
<reference evidence="3" key="1">
    <citation type="submission" date="2020-04" db="EMBL/GenBank/DDBJ databases">
        <authorList>
            <person name="Brown S."/>
        </authorList>
    </citation>
    <scope>NUCLEOTIDE SEQUENCE</scope>
    <source>
        <strain evidence="3">DJ015</strain>
    </source>
</reference>
<dbReference type="GO" id="GO:0008218">
    <property type="term" value="P:bioluminescence"/>
    <property type="evidence" value="ECO:0007669"/>
    <property type="project" value="InterPro"/>
</dbReference>
<keyword evidence="2" id="KW-0472">Membrane</keyword>
<keyword evidence="2" id="KW-0812">Transmembrane</keyword>
<accession>A0AAW3WGR2</accession>
<name>A0AAW3WGR2_CLOBE</name>
<evidence type="ECO:0000313" key="4">
    <source>
        <dbReference type="Proteomes" id="UP001194098"/>
    </source>
</evidence>
<evidence type="ECO:0000256" key="1">
    <source>
        <dbReference type="ARBA" id="ARBA00022857"/>
    </source>
</evidence>
<proteinExistence type="predicted"/>
<gene>
    <name evidence="3" type="ORF">HGI39_23365</name>
</gene>
<evidence type="ECO:0000256" key="2">
    <source>
        <dbReference type="SAM" id="Phobius"/>
    </source>
</evidence>
<dbReference type="Proteomes" id="UP001194098">
    <property type="component" value="Unassembled WGS sequence"/>
</dbReference>
<feature type="transmembrane region" description="Helical" evidence="2">
    <location>
        <begin position="113"/>
        <end position="131"/>
    </location>
</feature>
<dbReference type="GO" id="GO:0003995">
    <property type="term" value="F:acyl-CoA dehydrogenase activity"/>
    <property type="evidence" value="ECO:0007669"/>
    <property type="project" value="InterPro"/>
</dbReference>
<dbReference type="InterPro" id="IPR008670">
    <property type="entry name" value="CoA_reduct_LuxC"/>
</dbReference>
<dbReference type="AlphaFoldDB" id="A0AAW3WGR2"/>
<comment type="caution">
    <text evidence="3">The sequence shown here is derived from an EMBL/GenBank/DDBJ whole genome shotgun (WGS) entry which is preliminary data.</text>
</comment>
<protein>
    <submittedName>
        <fullName evidence="3">Acyl-CoA reductase</fullName>
    </submittedName>
</protein>
<organism evidence="3 4">
    <name type="scientific">Clostridium beijerinckii</name>
    <name type="common">Clostridium MP</name>
    <dbReference type="NCBI Taxonomy" id="1520"/>
    <lineage>
        <taxon>Bacteria</taxon>
        <taxon>Bacillati</taxon>
        <taxon>Bacillota</taxon>
        <taxon>Clostridia</taxon>
        <taxon>Eubacteriales</taxon>
        <taxon>Clostridiaceae</taxon>
        <taxon>Clostridium</taxon>
    </lineage>
</organism>
<keyword evidence="1" id="KW-0521">NADP</keyword>
<dbReference type="CDD" id="cd07080">
    <property type="entry name" value="ALDH_Acyl-CoA-Red_LuxC"/>
    <property type="match status" value="1"/>
</dbReference>
<dbReference type="Pfam" id="PF05893">
    <property type="entry name" value="LuxC"/>
    <property type="match status" value="1"/>
</dbReference>
<dbReference type="EMBL" id="JABAGV010000103">
    <property type="protein sequence ID" value="MBC2477578.1"/>
    <property type="molecule type" value="Genomic_DNA"/>
</dbReference>
<sequence length="433" mass="49673">MKRKLKYREEDKFYEEPKKLQSLDAIIEELNKNRETIYSYPSEAMIEIINEYSKILCSDRKFLSYEGVPFLILWLKKDNIKKLLHQDLRKQEFLDDFIEIADNKFMKAQPRGIVCHFMAGNVPTLPIYYLVQAIICRNVNLCRIPIGSINIVIELLKPLKDIVINFRGEKYYGSTLLKSISIINFSSNDLKLNTEMSQAADVRVICGGEEAVNTLSVLPKKTTCKDVIFGPKYSFAVFEKSAMESLKITKTFDNFAKDIISFDQRACSSPQVLFIEKSTVGINEAAQMLSESLEKVLKRYPKLEINQGAAANIINKRGEYLLSLEKDIICSKDLSYTILIDKEIMLEEPVQHITIFLKEVEDIFEVSKLITPRIQTIGIASEDNSRIMNFANKVSLHGVDRLVKVGLMNLYDSPWDGILFMSEIVKWTILNLN</sequence>